<dbReference type="GO" id="GO:0000049">
    <property type="term" value="F:tRNA binding"/>
    <property type="evidence" value="ECO:0007669"/>
    <property type="project" value="UniProtKB-UniRule"/>
</dbReference>
<keyword evidence="2 7" id="KW-0820">tRNA-binding</keyword>
<keyword evidence="7" id="KW-0963">Cytoplasm</keyword>
<organism evidence="10 11">
    <name type="scientific">Candidatus Gottesmanbacteria bacterium GW2011_GWA2_47_9</name>
    <dbReference type="NCBI Taxonomy" id="1618445"/>
    <lineage>
        <taxon>Bacteria</taxon>
        <taxon>Candidatus Gottesmaniibacteriota</taxon>
    </lineage>
</organism>
<dbReference type="GO" id="GO:0005737">
    <property type="term" value="C:cytoplasm"/>
    <property type="evidence" value="ECO:0007669"/>
    <property type="project" value="UniProtKB-SubCell"/>
</dbReference>
<dbReference type="InterPro" id="IPR001328">
    <property type="entry name" value="Pept_tRNA_hydro"/>
</dbReference>
<comment type="subcellular location">
    <subcellularLocation>
        <location evidence="7">Cytoplasm</location>
    </subcellularLocation>
</comment>
<evidence type="ECO:0000256" key="5">
    <source>
        <dbReference type="ARBA" id="ARBA00038063"/>
    </source>
</evidence>
<keyword evidence="4 7" id="KW-0694">RNA-binding</keyword>
<dbReference type="PROSITE" id="PS01195">
    <property type="entry name" value="PEPT_TRNA_HYDROL_1"/>
    <property type="match status" value="1"/>
</dbReference>
<dbReference type="GO" id="GO:0006515">
    <property type="term" value="P:protein quality control for misfolded or incompletely synthesized proteins"/>
    <property type="evidence" value="ECO:0007669"/>
    <property type="project" value="UniProtKB-UniRule"/>
</dbReference>
<feature type="binding site" evidence="7">
    <location>
        <position position="14"/>
    </location>
    <ligand>
        <name>tRNA</name>
        <dbReference type="ChEBI" id="CHEBI:17843"/>
    </ligand>
</feature>
<feature type="binding site" evidence="7">
    <location>
        <position position="66"/>
    </location>
    <ligand>
        <name>tRNA</name>
        <dbReference type="ChEBI" id="CHEBI:17843"/>
    </ligand>
</feature>
<evidence type="ECO:0000256" key="8">
    <source>
        <dbReference type="RuleBase" id="RU000673"/>
    </source>
</evidence>
<dbReference type="Pfam" id="PF01195">
    <property type="entry name" value="Pept_tRNA_hydro"/>
    <property type="match status" value="1"/>
</dbReference>
<dbReference type="Gene3D" id="3.40.50.1470">
    <property type="entry name" value="Peptidyl-tRNA hydrolase"/>
    <property type="match status" value="1"/>
</dbReference>
<dbReference type="EC" id="3.1.1.29" evidence="1 7"/>
<sequence>MKLIVGLGNPGEKYASTRHNIGFMVVERLGRELGTGQPVWETSDKWNVETAKIGEVLLVKPLTFMNKSGYAVKALVDFYKLDPSDVWVVHDDIDLPLGKIRIRGNGASGGHNGVDSIIAQLATDQFTRFRLGIGRGKEDVKRHTDRNLKHRGVIDFVLSRFHQGEAGSFKHLVKHGADAVRIALIDGIDKAMNRFN</sequence>
<feature type="active site" description="Proton acceptor" evidence="7">
    <location>
        <position position="19"/>
    </location>
</feature>
<feature type="site" description="Discriminates between blocked and unblocked aminoacyl-tRNA" evidence="7">
    <location>
        <position position="9"/>
    </location>
</feature>
<dbReference type="CDD" id="cd00462">
    <property type="entry name" value="PTH"/>
    <property type="match status" value="1"/>
</dbReference>
<comment type="similarity">
    <text evidence="5 7 9">Belongs to the PTH family.</text>
</comment>
<dbReference type="GO" id="GO:0004045">
    <property type="term" value="F:peptidyl-tRNA hydrolase activity"/>
    <property type="evidence" value="ECO:0007669"/>
    <property type="project" value="UniProtKB-UniRule"/>
</dbReference>
<dbReference type="InterPro" id="IPR018171">
    <property type="entry name" value="Pept_tRNA_hydro_CS"/>
</dbReference>
<dbReference type="FunFam" id="3.40.50.1470:FF:000001">
    <property type="entry name" value="Peptidyl-tRNA hydrolase"/>
    <property type="match status" value="1"/>
</dbReference>
<evidence type="ECO:0000256" key="6">
    <source>
        <dbReference type="ARBA" id="ARBA00050038"/>
    </source>
</evidence>
<feature type="binding site" evidence="7">
    <location>
        <position position="64"/>
    </location>
    <ligand>
        <name>tRNA</name>
        <dbReference type="ChEBI" id="CHEBI:17843"/>
    </ligand>
</feature>
<evidence type="ECO:0000313" key="11">
    <source>
        <dbReference type="Proteomes" id="UP000034739"/>
    </source>
</evidence>
<evidence type="ECO:0000256" key="9">
    <source>
        <dbReference type="RuleBase" id="RU004320"/>
    </source>
</evidence>
<dbReference type="GO" id="GO:0072344">
    <property type="term" value="P:rescue of stalled ribosome"/>
    <property type="evidence" value="ECO:0007669"/>
    <property type="project" value="UniProtKB-UniRule"/>
</dbReference>
<comment type="caution">
    <text evidence="10">The sequence shown here is derived from an EMBL/GenBank/DDBJ whole genome shotgun (WGS) entry which is preliminary data.</text>
</comment>
<feature type="binding site" evidence="7">
    <location>
        <position position="112"/>
    </location>
    <ligand>
        <name>tRNA</name>
        <dbReference type="ChEBI" id="CHEBI:17843"/>
    </ligand>
</feature>
<evidence type="ECO:0000256" key="7">
    <source>
        <dbReference type="HAMAP-Rule" id="MF_00083"/>
    </source>
</evidence>
<dbReference type="EMBL" id="LCOY01000029">
    <property type="protein sequence ID" value="KKU87371.1"/>
    <property type="molecule type" value="Genomic_DNA"/>
</dbReference>
<comment type="subunit">
    <text evidence="7">Monomer.</text>
</comment>
<dbReference type="NCBIfam" id="TIGR00447">
    <property type="entry name" value="pth"/>
    <property type="match status" value="1"/>
</dbReference>
<dbReference type="SUPFAM" id="SSF53178">
    <property type="entry name" value="Peptidyl-tRNA hydrolase-like"/>
    <property type="match status" value="1"/>
</dbReference>
<evidence type="ECO:0000313" key="10">
    <source>
        <dbReference type="EMBL" id="KKU87371.1"/>
    </source>
</evidence>
<dbReference type="PANTHER" id="PTHR17224">
    <property type="entry name" value="PEPTIDYL-TRNA HYDROLASE"/>
    <property type="match status" value="1"/>
</dbReference>
<dbReference type="InterPro" id="IPR036416">
    <property type="entry name" value="Pept_tRNA_hydro_sf"/>
</dbReference>
<gene>
    <name evidence="7" type="primary">pth</name>
    <name evidence="10" type="ORF">UY16_C0029G0010</name>
</gene>
<comment type="catalytic activity">
    <reaction evidence="7 8">
        <text>an N-acyl-L-alpha-aminoacyl-tRNA + H2O = an N-acyl-L-amino acid + a tRNA + H(+)</text>
        <dbReference type="Rhea" id="RHEA:54448"/>
        <dbReference type="Rhea" id="RHEA-COMP:10123"/>
        <dbReference type="Rhea" id="RHEA-COMP:13883"/>
        <dbReference type="ChEBI" id="CHEBI:15377"/>
        <dbReference type="ChEBI" id="CHEBI:15378"/>
        <dbReference type="ChEBI" id="CHEBI:59874"/>
        <dbReference type="ChEBI" id="CHEBI:78442"/>
        <dbReference type="ChEBI" id="CHEBI:138191"/>
        <dbReference type="EC" id="3.1.1.29"/>
    </reaction>
</comment>
<evidence type="ECO:0000256" key="4">
    <source>
        <dbReference type="ARBA" id="ARBA00022884"/>
    </source>
</evidence>
<protein>
    <recommendedName>
        <fullName evidence="6 7">Peptidyl-tRNA hydrolase</fullName>
        <shortName evidence="7">Pth</shortName>
        <ecNumber evidence="1 7">3.1.1.29</ecNumber>
    </recommendedName>
</protein>
<evidence type="ECO:0000256" key="2">
    <source>
        <dbReference type="ARBA" id="ARBA00022555"/>
    </source>
</evidence>
<reference evidence="10 11" key="1">
    <citation type="journal article" date="2015" name="Nature">
        <title>rRNA introns, odd ribosomes, and small enigmatic genomes across a large radiation of phyla.</title>
        <authorList>
            <person name="Brown C.T."/>
            <person name="Hug L.A."/>
            <person name="Thomas B.C."/>
            <person name="Sharon I."/>
            <person name="Castelle C.J."/>
            <person name="Singh A."/>
            <person name="Wilkins M.J."/>
            <person name="Williams K.H."/>
            <person name="Banfield J.F."/>
        </authorList>
    </citation>
    <scope>NUCLEOTIDE SEQUENCE [LARGE SCALE GENOMIC DNA]</scope>
</reference>
<dbReference type="PANTHER" id="PTHR17224:SF1">
    <property type="entry name" value="PEPTIDYL-TRNA HYDROLASE"/>
    <property type="match status" value="1"/>
</dbReference>
<evidence type="ECO:0000256" key="3">
    <source>
        <dbReference type="ARBA" id="ARBA00022801"/>
    </source>
</evidence>
<feature type="site" description="Stabilizes the basic form of H active site to accept a proton" evidence="7">
    <location>
        <position position="91"/>
    </location>
</feature>
<dbReference type="HAMAP" id="MF_00083">
    <property type="entry name" value="Pept_tRNA_hydro_bact"/>
    <property type="match status" value="1"/>
</dbReference>
<dbReference type="Proteomes" id="UP000034739">
    <property type="component" value="Unassembled WGS sequence"/>
</dbReference>
<name>A0A0G1TZW1_9BACT</name>
<comment type="function">
    <text evidence="7">Hydrolyzes ribosome-free peptidyl-tRNAs (with 1 or more amino acids incorporated), which drop off the ribosome during protein synthesis, or as a result of ribosome stalling.</text>
</comment>
<proteinExistence type="inferred from homology"/>
<accession>A0A0G1TZW1</accession>
<dbReference type="PATRIC" id="fig|1618445.3.peg.833"/>
<keyword evidence="3 7" id="KW-0378">Hydrolase</keyword>
<evidence type="ECO:0000256" key="1">
    <source>
        <dbReference type="ARBA" id="ARBA00013260"/>
    </source>
</evidence>
<comment type="function">
    <text evidence="7">Catalyzes the release of premature peptidyl moieties from peptidyl-tRNA molecules trapped in stalled 50S ribosomal subunits, and thus maintains levels of free tRNAs and 50S ribosomes.</text>
</comment>
<dbReference type="AlphaFoldDB" id="A0A0G1TZW1"/>